<dbReference type="SMART" id="SM00109">
    <property type="entry name" value="C1"/>
    <property type="match status" value="1"/>
</dbReference>
<accession>A0AAQ4D3Y2</accession>
<feature type="domain" description="Phorbol-ester/DAG-type" evidence="5">
    <location>
        <begin position="591"/>
        <end position="640"/>
    </location>
</feature>
<dbReference type="GO" id="GO:0097149">
    <property type="term" value="C:centralspindlin complex"/>
    <property type="evidence" value="ECO:0007669"/>
    <property type="project" value="TreeGrafter"/>
</dbReference>
<reference evidence="7 8" key="1">
    <citation type="journal article" date="2023" name="Arcadia Sci">
        <title>De novo assembly of a long-read Amblyomma americanum tick genome.</title>
        <authorList>
            <person name="Chou S."/>
            <person name="Poskanzer K.E."/>
            <person name="Rollins M."/>
            <person name="Thuy-Boun P.S."/>
        </authorList>
    </citation>
    <scope>NUCLEOTIDE SEQUENCE [LARGE SCALE GENOMIC DNA]</scope>
    <source>
        <strain evidence="7">F_SG_1</strain>
        <tissue evidence="7">Salivary glands</tissue>
    </source>
</reference>
<dbReference type="GO" id="GO:0030496">
    <property type="term" value="C:midbody"/>
    <property type="evidence" value="ECO:0007669"/>
    <property type="project" value="TreeGrafter"/>
</dbReference>
<evidence type="ECO:0000256" key="3">
    <source>
        <dbReference type="SAM" id="Coils"/>
    </source>
</evidence>
<dbReference type="GO" id="GO:0032154">
    <property type="term" value="C:cleavage furrow"/>
    <property type="evidence" value="ECO:0007669"/>
    <property type="project" value="TreeGrafter"/>
</dbReference>
<dbReference type="Gene3D" id="3.30.60.20">
    <property type="match status" value="1"/>
</dbReference>
<dbReference type="PANTHER" id="PTHR46199:SF3">
    <property type="entry name" value="RAC GTPASE-ACTIVATING PROTEIN 1"/>
    <property type="match status" value="1"/>
</dbReference>
<feature type="coiled-coil region" evidence="3">
    <location>
        <begin position="57"/>
        <end position="107"/>
    </location>
</feature>
<name>A0AAQ4D3Y2_AMBAM</name>
<dbReference type="EMBL" id="JARKHS020035505">
    <property type="protein sequence ID" value="KAK8757172.1"/>
    <property type="molecule type" value="Genomic_DNA"/>
</dbReference>
<dbReference type="SMART" id="SM00324">
    <property type="entry name" value="RhoGAP"/>
    <property type="match status" value="1"/>
</dbReference>
<sequence>MSSAGTGVPRLSLLAQLDDFCRQICVDDDEETLRTFLEFVRNQEVCRQRWEAAERCVTRLAEENRSLALANSELQEKLQYTRAVFEKEVERRRISEARAEALQLKLDQVRQCIFSRKFRRREFQMVQVLKSIFGNCSGGLASTAADKSTTADKSVQCALSSPNSGPSLLSGDCGIASRKASRGEDGAQSWWMAQSLPGTPATNTGTGHLPCARPVPAERSSLLSVSAGAGPAGPVPIGNAPNGLGFAGMASAGVPSHGLCMDESVPTGAGPAGPVPIGNAPNGLGFAGTASAGIVSHGLCMDGSVPAGAGPAGRGLAGPVPIGNSPNGLGFAGTASAGIVSHGLCIDGSVPAGAGSVGFCFARPAPAGDVYAGLGLSGPASAGIFSNGLGFAGSVPTTAGFAGPFPMGLGLADTVLAPCSGRGAPVGPGFAGLGSGGASTVGSGSAGPCSAPAKVNFELTSSQKGGGNSFHASNSRVTSSRATSSHATNGRVGKVFATTMTMVAGEPGYVATVASQMEGSGSTLSSQQAEQSIIEPASTVQHSHKPVPKKLEESQVEQESGFVSGLTERPRRQRSTSTPIDMSPPLLPQQSHMFTRCPAVSIETCAACGCRIRFYKASLRCSACRLTCHPDCKNAVPLPCTPGMPLEQARVVGEASAVGGSSKGGSSLSDYTPGRTCLVPPLVVHCIQEVERRCAMEKGPLYGSTVAAEEVDLLLGQLLNGQSLPALDGYSLPVVCGALVTFLASLRETVITKAAWPLLATATEEVNAEKRLPKLLDATVQLPAFNRAALSVLMAHLHRVSTTSLGGDGRSLAELATVFAPLVVGCSESEPSAEVQKRDKPLQELIMHCLLSVPEVYWTHNTAAIGNGAEDRNFQQRPAIDDNFVAGLKEGIRNRLRYVRYL</sequence>
<dbReference type="GO" id="GO:0051233">
    <property type="term" value="C:spindle midzone"/>
    <property type="evidence" value="ECO:0007669"/>
    <property type="project" value="TreeGrafter"/>
</dbReference>
<evidence type="ECO:0000256" key="2">
    <source>
        <dbReference type="ARBA" id="ARBA00022833"/>
    </source>
</evidence>
<dbReference type="GO" id="GO:0005096">
    <property type="term" value="F:GTPase activator activity"/>
    <property type="evidence" value="ECO:0007669"/>
    <property type="project" value="TreeGrafter"/>
</dbReference>
<dbReference type="PROSITE" id="PS50081">
    <property type="entry name" value="ZF_DAG_PE_2"/>
    <property type="match status" value="1"/>
</dbReference>
<evidence type="ECO:0000256" key="1">
    <source>
        <dbReference type="ARBA" id="ARBA00022723"/>
    </source>
</evidence>
<keyword evidence="8" id="KW-1185">Reference proteome</keyword>
<evidence type="ECO:0000313" key="8">
    <source>
        <dbReference type="Proteomes" id="UP001321473"/>
    </source>
</evidence>
<dbReference type="InterPro" id="IPR002219">
    <property type="entry name" value="PKC_DAG/PE"/>
</dbReference>
<dbReference type="CDD" id="cd20821">
    <property type="entry name" value="C1_MgcRacGAP"/>
    <property type="match status" value="1"/>
</dbReference>
<proteinExistence type="predicted"/>
<dbReference type="AlphaFoldDB" id="A0AAQ4D3Y2"/>
<keyword evidence="1" id="KW-0479">Metal-binding</keyword>
<evidence type="ECO:0000256" key="4">
    <source>
        <dbReference type="SAM" id="MobiDB-lite"/>
    </source>
</evidence>
<feature type="region of interest" description="Disordered" evidence="4">
    <location>
        <begin position="460"/>
        <end position="487"/>
    </location>
</feature>
<evidence type="ECO:0000259" key="5">
    <source>
        <dbReference type="PROSITE" id="PS50081"/>
    </source>
</evidence>
<dbReference type="GO" id="GO:0046872">
    <property type="term" value="F:metal ion binding"/>
    <property type="evidence" value="ECO:0007669"/>
    <property type="project" value="UniProtKB-KW"/>
</dbReference>
<feature type="domain" description="Rho-GAP" evidence="6">
    <location>
        <begin position="666"/>
        <end position="858"/>
    </location>
</feature>
<dbReference type="PANTHER" id="PTHR46199">
    <property type="entry name" value="RAC GTPASE-ACTIVATING PROTEIN 1"/>
    <property type="match status" value="1"/>
</dbReference>
<dbReference type="Gene3D" id="1.10.555.10">
    <property type="entry name" value="Rho GTPase activation protein"/>
    <property type="match status" value="1"/>
</dbReference>
<dbReference type="SUPFAM" id="SSF48350">
    <property type="entry name" value="GTPase activation domain, GAP"/>
    <property type="match status" value="1"/>
</dbReference>
<keyword evidence="2" id="KW-0862">Zinc</keyword>
<dbReference type="InterPro" id="IPR000198">
    <property type="entry name" value="RhoGAP_dom"/>
</dbReference>
<keyword evidence="3" id="KW-0175">Coiled coil</keyword>
<dbReference type="PROSITE" id="PS50238">
    <property type="entry name" value="RHOGAP"/>
    <property type="match status" value="1"/>
</dbReference>
<protein>
    <recommendedName>
        <fullName evidence="9">Rac GTPase-activating protein 1</fullName>
    </recommendedName>
</protein>
<gene>
    <name evidence="7" type="ORF">V5799_000125</name>
</gene>
<dbReference type="GO" id="GO:0000281">
    <property type="term" value="P:mitotic cytokinesis"/>
    <property type="evidence" value="ECO:0007669"/>
    <property type="project" value="TreeGrafter"/>
</dbReference>
<dbReference type="GO" id="GO:0005634">
    <property type="term" value="C:nucleus"/>
    <property type="evidence" value="ECO:0007669"/>
    <property type="project" value="TreeGrafter"/>
</dbReference>
<evidence type="ECO:0008006" key="9">
    <source>
        <dbReference type="Google" id="ProtNLM"/>
    </source>
</evidence>
<dbReference type="Proteomes" id="UP001321473">
    <property type="component" value="Unassembled WGS sequence"/>
</dbReference>
<evidence type="ECO:0000313" key="7">
    <source>
        <dbReference type="EMBL" id="KAK8757172.1"/>
    </source>
</evidence>
<organism evidence="7 8">
    <name type="scientific">Amblyomma americanum</name>
    <name type="common">Lone star tick</name>
    <dbReference type="NCBI Taxonomy" id="6943"/>
    <lineage>
        <taxon>Eukaryota</taxon>
        <taxon>Metazoa</taxon>
        <taxon>Ecdysozoa</taxon>
        <taxon>Arthropoda</taxon>
        <taxon>Chelicerata</taxon>
        <taxon>Arachnida</taxon>
        <taxon>Acari</taxon>
        <taxon>Parasitiformes</taxon>
        <taxon>Ixodida</taxon>
        <taxon>Ixodoidea</taxon>
        <taxon>Ixodidae</taxon>
        <taxon>Amblyomminae</taxon>
        <taxon>Amblyomma</taxon>
    </lineage>
</organism>
<comment type="caution">
    <text evidence="7">The sequence shown here is derived from an EMBL/GenBank/DDBJ whole genome shotgun (WGS) entry which is preliminary data.</text>
</comment>
<dbReference type="Pfam" id="PF00620">
    <property type="entry name" value="RhoGAP"/>
    <property type="match status" value="1"/>
</dbReference>
<evidence type="ECO:0000259" key="6">
    <source>
        <dbReference type="PROSITE" id="PS50238"/>
    </source>
</evidence>
<dbReference type="GO" id="GO:0007266">
    <property type="term" value="P:Rho protein signal transduction"/>
    <property type="evidence" value="ECO:0007669"/>
    <property type="project" value="TreeGrafter"/>
</dbReference>
<feature type="compositionally biased region" description="Polar residues" evidence="4">
    <location>
        <begin position="470"/>
        <end position="487"/>
    </location>
</feature>
<feature type="region of interest" description="Disordered" evidence="4">
    <location>
        <begin position="538"/>
        <end position="586"/>
    </location>
</feature>
<dbReference type="PROSITE" id="PS00479">
    <property type="entry name" value="ZF_DAG_PE_1"/>
    <property type="match status" value="1"/>
</dbReference>
<dbReference type="SUPFAM" id="SSF57889">
    <property type="entry name" value="Cysteine-rich domain"/>
    <property type="match status" value="1"/>
</dbReference>
<dbReference type="GO" id="GO:0051256">
    <property type="term" value="P:mitotic spindle midzone assembly"/>
    <property type="evidence" value="ECO:0007669"/>
    <property type="project" value="TreeGrafter"/>
</dbReference>
<dbReference type="InterPro" id="IPR046349">
    <property type="entry name" value="C1-like_sf"/>
</dbReference>
<dbReference type="InterPro" id="IPR008936">
    <property type="entry name" value="Rho_GTPase_activation_prot"/>
</dbReference>